<dbReference type="SUPFAM" id="SSF46565">
    <property type="entry name" value="Chaperone J-domain"/>
    <property type="match status" value="1"/>
</dbReference>
<dbReference type="PANTHER" id="PTHR24075">
    <property type="entry name" value="SEC63 DOMAIN-CONTAINING"/>
    <property type="match status" value="1"/>
</dbReference>
<evidence type="ECO:0000313" key="12">
    <source>
        <dbReference type="EMBL" id="KAL1515924.1"/>
    </source>
</evidence>
<feature type="region of interest" description="Disordered" evidence="9">
    <location>
        <begin position="292"/>
        <end position="315"/>
    </location>
</feature>
<evidence type="ECO:0000256" key="9">
    <source>
        <dbReference type="SAM" id="MobiDB-lite"/>
    </source>
</evidence>
<comment type="caution">
    <text evidence="12">The sequence shown here is derived from an EMBL/GenBank/DDBJ whole genome shotgun (WGS) entry which is preliminary data.</text>
</comment>
<evidence type="ECO:0000256" key="8">
    <source>
        <dbReference type="ARBA" id="ARBA00023186"/>
    </source>
</evidence>
<dbReference type="Proteomes" id="UP001515480">
    <property type="component" value="Unassembled WGS sequence"/>
</dbReference>
<keyword evidence="8" id="KW-0143">Chaperone</keyword>
<evidence type="ECO:0000256" key="6">
    <source>
        <dbReference type="ARBA" id="ARBA00022989"/>
    </source>
</evidence>
<organism evidence="12 13">
    <name type="scientific">Prymnesium parvum</name>
    <name type="common">Toxic golden alga</name>
    <dbReference type="NCBI Taxonomy" id="97485"/>
    <lineage>
        <taxon>Eukaryota</taxon>
        <taxon>Haptista</taxon>
        <taxon>Haptophyta</taxon>
        <taxon>Prymnesiophyceae</taxon>
        <taxon>Prymnesiales</taxon>
        <taxon>Prymnesiaceae</taxon>
        <taxon>Prymnesium</taxon>
    </lineage>
</organism>
<dbReference type="SUPFAM" id="SSF81296">
    <property type="entry name" value="E set domains"/>
    <property type="match status" value="1"/>
</dbReference>
<dbReference type="GO" id="GO:0006620">
    <property type="term" value="P:post-translational protein targeting to endoplasmic reticulum membrane"/>
    <property type="evidence" value="ECO:0007669"/>
    <property type="project" value="TreeGrafter"/>
</dbReference>
<keyword evidence="6 10" id="KW-1133">Transmembrane helix</keyword>
<evidence type="ECO:0000256" key="10">
    <source>
        <dbReference type="SAM" id="Phobius"/>
    </source>
</evidence>
<dbReference type="PROSITE" id="PS50076">
    <property type="entry name" value="DNAJ_2"/>
    <property type="match status" value="1"/>
</dbReference>
<evidence type="ECO:0000313" key="13">
    <source>
        <dbReference type="Proteomes" id="UP001515480"/>
    </source>
</evidence>
<evidence type="ECO:0000256" key="3">
    <source>
        <dbReference type="ARBA" id="ARBA00022692"/>
    </source>
</evidence>
<dbReference type="PANTHER" id="PTHR24075:SF0">
    <property type="entry name" value="TRANSLOCATION PROTEIN SEC63 HOMOLOG"/>
    <property type="match status" value="1"/>
</dbReference>
<keyword evidence="2" id="KW-0813">Transport</keyword>
<dbReference type="AlphaFoldDB" id="A0AB34J9B0"/>
<dbReference type="InterPro" id="IPR004179">
    <property type="entry name" value="Sec63-dom"/>
</dbReference>
<dbReference type="CDD" id="cd06257">
    <property type="entry name" value="DnaJ"/>
    <property type="match status" value="1"/>
</dbReference>
<keyword evidence="7 10" id="KW-0472">Membrane</keyword>
<dbReference type="GO" id="GO:0008320">
    <property type="term" value="F:protein transmembrane transporter activity"/>
    <property type="evidence" value="ECO:0007669"/>
    <property type="project" value="TreeGrafter"/>
</dbReference>
<dbReference type="Gene3D" id="2.60.40.150">
    <property type="entry name" value="C2 domain"/>
    <property type="match status" value="1"/>
</dbReference>
<feature type="region of interest" description="Disordered" evidence="9">
    <location>
        <begin position="631"/>
        <end position="681"/>
    </location>
</feature>
<dbReference type="EMBL" id="JBGBPQ010000011">
    <property type="protein sequence ID" value="KAL1515924.1"/>
    <property type="molecule type" value="Genomic_DNA"/>
</dbReference>
<feature type="transmembrane region" description="Helical" evidence="10">
    <location>
        <begin position="6"/>
        <end position="24"/>
    </location>
</feature>
<proteinExistence type="predicted"/>
<reference evidence="12 13" key="1">
    <citation type="journal article" date="2024" name="Science">
        <title>Giant polyketide synthase enzymes in the biosynthesis of giant marine polyether toxins.</title>
        <authorList>
            <person name="Fallon T.R."/>
            <person name="Shende V.V."/>
            <person name="Wierzbicki I.H."/>
            <person name="Pendleton A.L."/>
            <person name="Watervoot N.F."/>
            <person name="Auber R.P."/>
            <person name="Gonzalez D.J."/>
            <person name="Wisecaver J.H."/>
            <person name="Moore B.S."/>
        </authorList>
    </citation>
    <scope>NUCLEOTIDE SEQUENCE [LARGE SCALE GENOMIC DNA]</scope>
    <source>
        <strain evidence="12 13">12B1</strain>
    </source>
</reference>
<gene>
    <name evidence="12" type="ORF">AB1Y20_002538</name>
</gene>
<evidence type="ECO:0000256" key="1">
    <source>
        <dbReference type="ARBA" id="ARBA00004477"/>
    </source>
</evidence>
<dbReference type="SUPFAM" id="SSF158702">
    <property type="entry name" value="Sec63 N-terminal domain-like"/>
    <property type="match status" value="1"/>
</dbReference>
<evidence type="ECO:0000256" key="7">
    <source>
        <dbReference type="ARBA" id="ARBA00023136"/>
    </source>
</evidence>
<comment type="subcellular location">
    <subcellularLocation>
        <location evidence="1">Endoplasmic reticulum membrane</location>
        <topology evidence="1">Multi-pass membrane protein</topology>
    </subcellularLocation>
</comment>
<sequence>MAEQEAAVFALTCVSALVVPWAILKLKRIRHKAPPPDHAAWRALGFSASSPIVLKAAAAASRWPRWLTLSNSVFTALCLLEAYLLLASASSPADTQHFDPYDVLGIASDATLAEVRQAYRQLALLYHPDKNPDPEARGKFVLATKAHAVLTDAVAAHNYRTYGTPDGYQGYRIGIVAFLLDERLLAPALLLVVGLPLLLWYFTRDPRARDGGRIAKHGQQVYLSAALGIEPPSPALLHQSLRAALAGGVDGLHLSALTFDRLPLLVARCFEPVPFHGGLTAAVREAAAALDLPSSAKGEKAEEEEAEEGEEDALAGVPPRVSARSLIDGEGKAKAARGGGARKARKERRGGGEREEEWHVVRARELLLRRYIAREEVPPPLRAELEALLLLLPGLLDRLLYTALLLRGVRLTDAALPLLQLTQSVSQAAPPAAELLQLPHLTPPTAAALGGAVGGHTLAHLLATPREARAEALRAAGLRAEQRDDVEAFLRLFPRAEVSVAWGVEGEEAEGGRVRARDVVTFRVTLALPHRQELRAVGARLPAHAPRFPHARPEAWVVLLCEPGGGGVLAVAAMPPAVLRGSHTAKLTVQFARAGTHALEVRCVCSAYLGADVQTEVSLEVMDAPKGATANVGLRDWNADGDDDDDDDEDDGGDDEYDDEEDEDEDEDEEDERDYSDDEDE</sequence>
<feature type="domain" description="J" evidence="11">
    <location>
        <begin position="99"/>
        <end position="163"/>
    </location>
</feature>
<dbReference type="GO" id="GO:0003723">
    <property type="term" value="F:RNA binding"/>
    <property type="evidence" value="ECO:0007669"/>
    <property type="project" value="TreeGrafter"/>
</dbReference>
<keyword evidence="4" id="KW-0256">Endoplasmic reticulum</keyword>
<dbReference type="InterPro" id="IPR036869">
    <property type="entry name" value="J_dom_sf"/>
</dbReference>
<evidence type="ECO:0000256" key="4">
    <source>
        <dbReference type="ARBA" id="ARBA00022824"/>
    </source>
</evidence>
<keyword evidence="5" id="KW-0653">Protein transport</keyword>
<evidence type="ECO:0000256" key="5">
    <source>
        <dbReference type="ARBA" id="ARBA00022927"/>
    </source>
</evidence>
<feature type="region of interest" description="Disordered" evidence="9">
    <location>
        <begin position="328"/>
        <end position="355"/>
    </location>
</feature>
<dbReference type="Gene3D" id="1.10.287.110">
    <property type="entry name" value="DnaJ domain"/>
    <property type="match status" value="1"/>
</dbReference>
<protein>
    <recommendedName>
        <fullName evidence="11">J domain-containing protein</fullName>
    </recommendedName>
</protein>
<dbReference type="Pfam" id="PF00226">
    <property type="entry name" value="DnaJ"/>
    <property type="match status" value="1"/>
</dbReference>
<dbReference type="PRINTS" id="PR00625">
    <property type="entry name" value="JDOMAIN"/>
</dbReference>
<dbReference type="SMART" id="SM00271">
    <property type="entry name" value="DnaJ"/>
    <property type="match status" value="1"/>
</dbReference>
<dbReference type="Pfam" id="PF02889">
    <property type="entry name" value="Sec63"/>
    <property type="match status" value="1"/>
</dbReference>
<feature type="compositionally biased region" description="Acidic residues" evidence="9">
    <location>
        <begin position="301"/>
        <end position="313"/>
    </location>
</feature>
<evidence type="ECO:0000259" key="11">
    <source>
        <dbReference type="PROSITE" id="PS50076"/>
    </source>
</evidence>
<dbReference type="GO" id="GO:0031207">
    <property type="term" value="C:Sec62/Sec63 complex"/>
    <property type="evidence" value="ECO:0007669"/>
    <property type="project" value="TreeGrafter"/>
</dbReference>
<evidence type="ECO:0000256" key="2">
    <source>
        <dbReference type="ARBA" id="ARBA00022448"/>
    </source>
</evidence>
<dbReference type="InterPro" id="IPR014756">
    <property type="entry name" value="Ig_E-set"/>
</dbReference>
<feature type="compositionally biased region" description="Acidic residues" evidence="9">
    <location>
        <begin position="639"/>
        <end position="681"/>
    </location>
</feature>
<dbReference type="GO" id="GO:0006614">
    <property type="term" value="P:SRP-dependent cotranslational protein targeting to membrane"/>
    <property type="evidence" value="ECO:0007669"/>
    <property type="project" value="TreeGrafter"/>
</dbReference>
<keyword evidence="13" id="KW-1185">Reference proteome</keyword>
<keyword evidence="3 10" id="KW-0812">Transmembrane</keyword>
<accession>A0AB34J9B0</accession>
<dbReference type="SMART" id="SM00973">
    <property type="entry name" value="Sec63"/>
    <property type="match status" value="1"/>
</dbReference>
<dbReference type="InterPro" id="IPR001623">
    <property type="entry name" value="DnaJ_domain"/>
</dbReference>
<name>A0AB34J9B0_PRYPA</name>
<dbReference type="InterPro" id="IPR035892">
    <property type="entry name" value="C2_domain_sf"/>
</dbReference>